<dbReference type="PANTHER" id="PTHR30330:SF1">
    <property type="entry name" value="AMINO-ACID CARRIER PROTEIN ALST"/>
    <property type="match status" value="1"/>
</dbReference>
<feature type="transmembrane region" description="Helical" evidence="9">
    <location>
        <begin position="140"/>
        <end position="160"/>
    </location>
</feature>
<evidence type="ECO:0000256" key="2">
    <source>
        <dbReference type="ARBA" id="ARBA00009261"/>
    </source>
</evidence>
<comment type="caution">
    <text evidence="10">The sequence shown here is derived from an EMBL/GenBank/DDBJ whole genome shotgun (WGS) entry which is preliminary data.</text>
</comment>
<proteinExistence type="inferred from homology"/>
<dbReference type="PROSITE" id="PS00873">
    <property type="entry name" value="NA_ALANINE_SYMP"/>
    <property type="match status" value="1"/>
</dbReference>
<dbReference type="PRINTS" id="PR00175">
    <property type="entry name" value="NAALASMPORT"/>
</dbReference>
<feature type="transmembrane region" description="Helical" evidence="9">
    <location>
        <begin position="16"/>
        <end position="37"/>
    </location>
</feature>
<feature type="transmembrane region" description="Helical" evidence="9">
    <location>
        <begin position="220"/>
        <end position="241"/>
    </location>
</feature>
<evidence type="ECO:0000256" key="8">
    <source>
        <dbReference type="ARBA" id="ARBA00023136"/>
    </source>
</evidence>
<feature type="transmembrane region" description="Helical" evidence="9">
    <location>
        <begin position="311"/>
        <end position="334"/>
    </location>
</feature>
<reference evidence="10" key="1">
    <citation type="submission" date="2022-02" db="EMBL/GenBank/DDBJ databases">
        <title>Corynebacterium sp. from urogenital microbiome.</title>
        <authorList>
            <person name="Cappelli E.A."/>
            <person name="Ribeiro T.G."/>
            <person name="Peixe L."/>
        </authorList>
    </citation>
    <scope>NUCLEOTIDE SEQUENCE</scope>
    <source>
        <strain evidence="10">C8Ua_174</strain>
    </source>
</reference>
<dbReference type="EMBL" id="JAKMUT010000002">
    <property type="protein sequence ID" value="MCZ9289275.1"/>
    <property type="molecule type" value="Genomic_DNA"/>
</dbReference>
<dbReference type="Pfam" id="PF01235">
    <property type="entry name" value="Na_Ala_symp"/>
    <property type="match status" value="1"/>
</dbReference>
<evidence type="ECO:0000256" key="5">
    <source>
        <dbReference type="ARBA" id="ARBA00022692"/>
    </source>
</evidence>
<dbReference type="InterPro" id="IPR001463">
    <property type="entry name" value="Na/Ala_symport"/>
</dbReference>
<comment type="subcellular location">
    <subcellularLocation>
        <location evidence="1 9">Cell membrane</location>
        <topology evidence="1 9">Multi-pass membrane protein</topology>
    </subcellularLocation>
</comment>
<dbReference type="FunFam" id="1.20.1740.10:FF:000004">
    <property type="entry name" value="Sodium:alanine symporter family protein"/>
    <property type="match status" value="1"/>
</dbReference>
<dbReference type="NCBIfam" id="TIGR00835">
    <property type="entry name" value="agcS"/>
    <property type="match status" value="1"/>
</dbReference>
<evidence type="ECO:0000256" key="7">
    <source>
        <dbReference type="ARBA" id="ARBA00022989"/>
    </source>
</evidence>
<evidence type="ECO:0000256" key="1">
    <source>
        <dbReference type="ARBA" id="ARBA00004651"/>
    </source>
</evidence>
<dbReference type="RefSeq" id="WP_269944218.1">
    <property type="nucleotide sequence ID" value="NZ_JAKMUT010000002.1"/>
</dbReference>
<evidence type="ECO:0000313" key="10">
    <source>
        <dbReference type="EMBL" id="MCZ9289275.1"/>
    </source>
</evidence>
<feature type="transmembrane region" description="Helical" evidence="9">
    <location>
        <begin position="421"/>
        <end position="441"/>
    </location>
</feature>
<evidence type="ECO:0000313" key="11">
    <source>
        <dbReference type="Proteomes" id="UP001146469"/>
    </source>
</evidence>
<evidence type="ECO:0000256" key="4">
    <source>
        <dbReference type="ARBA" id="ARBA00022475"/>
    </source>
</evidence>
<organism evidence="10 11">
    <name type="scientific">Corynebacterium evansiae</name>
    <dbReference type="NCBI Taxonomy" id="2913499"/>
    <lineage>
        <taxon>Bacteria</taxon>
        <taxon>Bacillati</taxon>
        <taxon>Actinomycetota</taxon>
        <taxon>Actinomycetes</taxon>
        <taxon>Mycobacteriales</taxon>
        <taxon>Corynebacteriaceae</taxon>
        <taxon>Corynebacterium</taxon>
    </lineage>
</organism>
<dbReference type="Gene3D" id="1.20.1740.10">
    <property type="entry name" value="Amino acid/polyamine transporter I"/>
    <property type="match status" value="1"/>
</dbReference>
<keyword evidence="3 9" id="KW-0813">Transport</keyword>
<gene>
    <name evidence="10" type="ORF">L8V00_03500</name>
</gene>
<feature type="transmembrane region" description="Helical" evidence="9">
    <location>
        <begin position="354"/>
        <end position="377"/>
    </location>
</feature>
<evidence type="ECO:0000256" key="9">
    <source>
        <dbReference type="RuleBase" id="RU363064"/>
    </source>
</evidence>
<accession>A0A9X3LJY1</accession>
<dbReference type="Proteomes" id="UP001146469">
    <property type="component" value="Unassembled WGS sequence"/>
</dbReference>
<keyword evidence="6 9" id="KW-0769">Symport</keyword>
<evidence type="ECO:0000256" key="6">
    <source>
        <dbReference type="ARBA" id="ARBA00022847"/>
    </source>
</evidence>
<evidence type="ECO:0000256" key="3">
    <source>
        <dbReference type="ARBA" id="ARBA00022448"/>
    </source>
</evidence>
<keyword evidence="11" id="KW-1185">Reference proteome</keyword>
<dbReference type="PANTHER" id="PTHR30330">
    <property type="entry name" value="AGSS FAMILY TRANSPORTER, SODIUM-ALANINE"/>
    <property type="match status" value="1"/>
</dbReference>
<feature type="transmembrane region" description="Helical" evidence="9">
    <location>
        <begin position="72"/>
        <end position="91"/>
    </location>
</feature>
<protein>
    <submittedName>
        <fullName evidence="10">Alanine:cation symporter family protein</fullName>
    </submittedName>
</protein>
<name>A0A9X3LJY1_9CORY</name>
<sequence>METIENFVANTLNENIWKIIPVFLLAAGAYFGIRTLVVQIRMVPDMFRSVKEPAVGKSGENISAFQAFSISAASRVGTGNVVGVAIAITLGGPGAVFWMWVVALVGGATAFVEATLAQLWKSRDKDGYVGGPAYYMTKGLGAKPLALIFGIAITITYGFVYNAVQTNSIAEAAGSSLHSLNPNIAPDATWLKIATGLLVAALTALVIFGGVKRIANATQVIVPLMASAYILLGVIVLAINISEVPAMFGTIVEHALGIKEIAGATLGAAFMNGMRRGLFSNEAGQGSAPNAAATAAVSHPVKQGLVQTLGVYFDTLVVCSITAFIILLSNPAYGEGVQTANLTQSALSAQVGEWGTHFITIILFFLAFSSVLGNYYLAQANVEYFTKSKAKLNIFRVLVVLCVFGGAIGTVPLVWSLADTFAATMVLINLCAIVPLGGVAIKLLRDFSQQKAAGKDPIFHRDSLPELKNVECWDGTDPECQRREAPTGATA</sequence>
<feature type="transmembrane region" description="Helical" evidence="9">
    <location>
        <begin position="397"/>
        <end position="415"/>
    </location>
</feature>
<keyword evidence="4 9" id="KW-1003">Cell membrane</keyword>
<dbReference type="GO" id="GO:0005886">
    <property type="term" value="C:plasma membrane"/>
    <property type="evidence" value="ECO:0007669"/>
    <property type="project" value="UniProtKB-SubCell"/>
</dbReference>
<keyword evidence="7 9" id="KW-1133">Transmembrane helix</keyword>
<feature type="transmembrane region" description="Helical" evidence="9">
    <location>
        <begin position="189"/>
        <end position="208"/>
    </location>
</feature>
<keyword evidence="8 9" id="KW-0472">Membrane</keyword>
<comment type="similarity">
    <text evidence="2 9">Belongs to the alanine or glycine:cation symporter (AGCS) (TC 2.A.25) family.</text>
</comment>
<dbReference type="AlphaFoldDB" id="A0A9X3LJY1"/>
<dbReference type="GO" id="GO:0005283">
    <property type="term" value="F:amino acid:sodium symporter activity"/>
    <property type="evidence" value="ECO:0007669"/>
    <property type="project" value="InterPro"/>
</dbReference>
<keyword evidence="5 9" id="KW-0812">Transmembrane</keyword>